<evidence type="ECO:0000313" key="1">
    <source>
        <dbReference type="EMBL" id="NEV02671.1"/>
    </source>
</evidence>
<sequence>VQNQRGETVAAGEAMLEFPASAKAG</sequence>
<proteinExistence type="predicted"/>
<name>A0A6P1BY89_9BRAD</name>
<dbReference type="GO" id="GO:0016740">
    <property type="term" value="F:transferase activity"/>
    <property type="evidence" value="ECO:0007669"/>
    <property type="project" value="UniProtKB-KW"/>
</dbReference>
<reference evidence="1 2" key="1">
    <citation type="journal article" date="2020" name="Arch. Microbiol.">
        <title>Bradyrhizobium uaiense sp. nov., a new highly efficient cowpea symbiont.</title>
        <authorList>
            <person name="Cabral Michel D."/>
            <person name="Azarias Guimaraes A."/>
            <person name="Martins da Costa E."/>
            <person name="Soares de Carvalho T."/>
            <person name="Balsanelli E."/>
            <person name="Willems A."/>
            <person name="Maltempi de Souza E."/>
            <person name="de Souza Moreira F.M."/>
        </authorList>
    </citation>
    <scope>NUCLEOTIDE SEQUENCE [LARGE SCALE GENOMIC DNA]</scope>
    <source>
        <strain evidence="1 2">UFLA 03-164</strain>
    </source>
</reference>
<protein>
    <submittedName>
        <fullName evidence="1">Phosphate acetyltransferase</fullName>
    </submittedName>
</protein>
<dbReference type="AlphaFoldDB" id="A0A6P1BY89"/>
<organism evidence="1 2">
    <name type="scientific">Bradyrhizobium uaiense</name>
    <dbReference type="NCBI Taxonomy" id="2594946"/>
    <lineage>
        <taxon>Bacteria</taxon>
        <taxon>Pseudomonadati</taxon>
        <taxon>Pseudomonadota</taxon>
        <taxon>Alphaproteobacteria</taxon>
        <taxon>Hyphomicrobiales</taxon>
        <taxon>Nitrobacteraceae</taxon>
        <taxon>Bradyrhizobium</taxon>
    </lineage>
</organism>
<keyword evidence="1" id="KW-0808">Transferase</keyword>
<keyword evidence="2" id="KW-1185">Reference proteome</keyword>
<comment type="caution">
    <text evidence="1">The sequence shown here is derived from an EMBL/GenBank/DDBJ whole genome shotgun (WGS) entry which is preliminary data.</text>
</comment>
<evidence type="ECO:0000313" key="2">
    <source>
        <dbReference type="Proteomes" id="UP000468531"/>
    </source>
</evidence>
<dbReference type="EMBL" id="VKHP01000405">
    <property type="protein sequence ID" value="NEV02671.1"/>
    <property type="molecule type" value="Genomic_DNA"/>
</dbReference>
<feature type="non-terminal residue" evidence="1">
    <location>
        <position position="1"/>
    </location>
</feature>
<dbReference type="Proteomes" id="UP000468531">
    <property type="component" value="Unassembled WGS sequence"/>
</dbReference>
<gene>
    <name evidence="1" type="ORF">FNJ47_45115</name>
</gene>
<accession>A0A6P1BY89</accession>